<feature type="transmembrane region" description="Helical" evidence="1">
    <location>
        <begin position="103"/>
        <end position="125"/>
    </location>
</feature>
<keyword evidence="3" id="KW-0378">Hydrolase</keyword>
<feature type="transmembrane region" description="Helical" evidence="1">
    <location>
        <begin position="203"/>
        <end position="221"/>
    </location>
</feature>
<keyword evidence="1" id="KW-1133">Transmembrane helix</keyword>
<organism evidence="3 4">
    <name type="scientific">Paraburkholderia agricolaris</name>
    <dbReference type="NCBI Taxonomy" id="2152888"/>
    <lineage>
        <taxon>Bacteria</taxon>
        <taxon>Pseudomonadati</taxon>
        <taxon>Pseudomonadota</taxon>
        <taxon>Betaproteobacteria</taxon>
        <taxon>Burkholderiales</taxon>
        <taxon>Burkholderiaceae</taxon>
        <taxon>Paraburkholderia</taxon>
    </lineage>
</organism>
<proteinExistence type="predicted"/>
<dbReference type="GO" id="GO:0006508">
    <property type="term" value="P:proteolysis"/>
    <property type="evidence" value="ECO:0007669"/>
    <property type="project" value="UniProtKB-KW"/>
</dbReference>
<dbReference type="RefSeq" id="WP_408333905.1">
    <property type="nucleotide sequence ID" value="NZ_JAQQFH010000040.1"/>
</dbReference>
<gene>
    <name evidence="3" type="ORF">PQR66_34200</name>
</gene>
<feature type="transmembrane region" description="Helical" evidence="1">
    <location>
        <begin position="145"/>
        <end position="167"/>
    </location>
</feature>
<sequence length="305" mass="34206">MKTESYSFIDLAKLGRTNWWVPVLTVALIAFLSIISNLPVLLFTGGSLYFRNYHIANAVKDIANAATNPVVSIFAFWLACRKIMRRPFRTLISIDRTFSFRRCLLGAALYLPANVIGLAAMPLYASMRYGAWVVPFHHFEWPHGSGIIAAVFAIISIPFLAFGEELYFRGWLTQTLGQYIRVPLVVVAIVAVAFAAYHTQYDFRGKMLMVISSLGFSALSLRDQRLEFSIGAHSMLNICVVLQTLFLTGPMPRFQTSATVTTFDWFVFTLLKGALPIALMYLILNITRGWFEPNRAAEVADVQPA</sequence>
<feature type="transmembrane region" description="Helical" evidence="1">
    <location>
        <begin position="179"/>
        <end position="197"/>
    </location>
</feature>
<feature type="transmembrane region" description="Helical" evidence="1">
    <location>
        <begin position="266"/>
        <end position="284"/>
    </location>
</feature>
<name>A0ABW9A0S0_9BURK</name>
<protein>
    <submittedName>
        <fullName evidence="3">CPBP family glutamic-type intramembrane protease</fullName>
        <ecNumber evidence="3">3.4.-.-</ecNumber>
    </submittedName>
</protein>
<evidence type="ECO:0000313" key="4">
    <source>
        <dbReference type="Proteomes" id="UP001629249"/>
    </source>
</evidence>
<keyword evidence="1" id="KW-0812">Transmembrane</keyword>
<evidence type="ECO:0000259" key="2">
    <source>
        <dbReference type="Pfam" id="PF02517"/>
    </source>
</evidence>
<feature type="transmembrane region" description="Helical" evidence="1">
    <location>
        <begin position="62"/>
        <end position="80"/>
    </location>
</feature>
<reference evidence="3 4" key="1">
    <citation type="journal article" date="2024" name="Chem. Sci.">
        <title>Discovery of megapolipeptins by genome mining of a Burkholderiales bacteria collection.</title>
        <authorList>
            <person name="Paulo B.S."/>
            <person name="Recchia M.J.J."/>
            <person name="Lee S."/>
            <person name="Fergusson C.H."/>
            <person name="Romanowski S.B."/>
            <person name="Hernandez A."/>
            <person name="Krull N."/>
            <person name="Liu D.Y."/>
            <person name="Cavanagh H."/>
            <person name="Bos A."/>
            <person name="Gray C.A."/>
            <person name="Murphy B.T."/>
            <person name="Linington R.G."/>
            <person name="Eustaquio A.S."/>
        </authorList>
    </citation>
    <scope>NUCLEOTIDE SEQUENCE [LARGE SCALE GENOMIC DNA]</scope>
    <source>
        <strain evidence="3 4">RL16-012-BIC-B</strain>
    </source>
</reference>
<dbReference type="GO" id="GO:0008233">
    <property type="term" value="F:peptidase activity"/>
    <property type="evidence" value="ECO:0007669"/>
    <property type="project" value="UniProtKB-KW"/>
</dbReference>
<dbReference type="EC" id="3.4.-.-" evidence="3"/>
<dbReference type="EMBL" id="JAQQFN010000035">
    <property type="protein sequence ID" value="MFL9888121.1"/>
    <property type="molecule type" value="Genomic_DNA"/>
</dbReference>
<keyword evidence="3" id="KW-0645">Protease</keyword>
<feature type="transmembrane region" description="Helical" evidence="1">
    <location>
        <begin position="228"/>
        <end position="246"/>
    </location>
</feature>
<comment type="caution">
    <text evidence="3">The sequence shown here is derived from an EMBL/GenBank/DDBJ whole genome shotgun (WGS) entry which is preliminary data.</text>
</comment>
<keyword evidence="1" id="KW-0472">Membrane</keyword>
<keyword evidence="4" id="KW-1185">Reference proteome</keyword>
<evidence type="ECO:0000313" key="3">
    <source>
        <dbReference type="EMBL" id="MFL9888121.1"/>
    </source>
</evidence>
<feature type="transmembrane region" description="Helical" evidence="1">
    <location>
        <begin position="20"/>
        <end position="42"/>
    </location>
</feature>
<feature type="domain" description="CAAX prenyl protease 2/Lysostaphin resistance protein A-like" evidence="2">
    <location>
        <begin position="150"/>
        <end position="238"/>
    </location>
</feature>
<dbReference type="InterPro" id="IPR003675">
    <property type="entry name" value="Rce1/LyrA-like_dom"/>
</dbReference>
<accession>A0ABW9A0S0</accession>
<dbReference type="Proteomes" id="UP001629249">
    <property type="component" value="Unassembled WGS sequence"/>
</dbReference>
<evidence type="ECO:0000256" key="1">
    <source>
        <dbReference type="SAM" id="Phobius"/>
    </source>
</evidence>
<dbReference type="Pfam" id="PF02517">
    <property type="entry name" value="Rce1-like"/>
    <property type="match status" value="1"/>
</dbReference>